<reference evidence="2 3" key="1">
    <citation type="submission" date="2016-10" db="EMBL/GenBank/DDBJ databases">
        <authorList>
            <person name="de Groot N.N."/>
        </authorList>
    </citation>
    <scope>NUCLEOTIDE SEQUENCE [LARGE SCALE GENOMIC DNA]</scope>
    <source>
        <strain evidence="2 3">DSM 28286</strain>
    </source>
</reference>
<name>A0A1I5SG95_9BACT</name>
<evidence type="ECO:0000313" key="3">
    <source>
        <dbReference type="Proteomes" id="UP000199031"/>
    </source>
</evidence>
<dbReference type="Gene3D" id="3.40.50.150">
    <property type="entry name" value="Vaccinia Virus protein VP39"/>
    <property type="match status" value="1"/>
</dbReference>
<gene>
    <name evidence="2" type="ORF">SAMN05444277_101742</name>
</gene>
<sequence>MQDVLGEALKDYQQGNGRYKLWIHNKYGRKEEMPVPVYFRSEKDMSPGELLAMEGCTGQVLDIGAAAGCHSLILQQRNFPVTAMDISAGAVWVMKQRGVKKVIQADIFSWKKKQFDTLLFLMNGIGLAGTLNGLQILLHHLKQLLKPGGHILFDSSDVKYMYAPKKFPAHYYGEIDYRYEYRGNFSAWFKWLYADQLTMQSIASHCGFTMEVLEEDDSGQYFGRLMLQ</sequence>
<feature type="domain" description="Methyltransferase" evidence="1">
    <location>
        <begin position="60"/>
        <end position="149"/>
    </location>
</feature>
<dbReference type="Pfam" id="PF13649">
    <property type="entry name" value="Methyltransf_25"/>
    <property type="match status" value="1"/>
</dbReference>
<keyword evidence="2" id="KW-0489">Methyltransferase</keyword>
<protein>
    <submittedName>
        <fullName evidence="2">Methyltransferase domain-containing protein</fullName>
    </submittedName>
</protein>
<evidence type="ECO:0000259" key="1">
    <source>
        <dbReference type="Pfam" id="PF13649"/>
    </source>
</evidence>
<dbReference type="Proteomes" id="UP000199031">
    <property type="component" value="Unassembled WGS sequence"/>
</dbReference>
<dbReference type="OrthoDB" id="1143568at2"/>
<dbReference type="GO" id="GO:0032259">
    <property type="term" value="P:methylation"/>
    <property type="evidence" value="ECO:0007669"/>
    <property type="project" value="UniProtKB-KW"/>
</dbReference>
<dbReference type="AlphaFoldDB" id="A0A1I5SG95"/>
<accession>A0A1I5SG95</accession>
<dbReference type="InterPro" id="IPR041698">
    <property type="entry name" value="Methyltransf_25"/>
</dbReference>
<keyword evidence="2" id="KW-0808">Transferase</keyword>
<dbReference type="SUPFAM" id="SSF53335">
    <property type="entry name" value="S-adenosyl-L-methionine-dependent methyltransferases"/>
    <property type="match status" value="1"/>
</dbReference>
<proteinExistence type="predicted"/>
<keyword evidence="3" id="KW-1185">Reference proteome</keyword>
<dbReference type="STRING" id="1465490.SAMN05444277_101742"/>
<organism evidence="2 3">
    <name type="scientific">Parafilimonas terrae</name>
    <dbReference type="NCBI Taxonomy" id="1465490"/>
    <lineage>
        <taxon>Bacteria</taxon>
        <taxon>Pseudomonadati</taxon>
        <taxon>Bacteroidota</taxon>
        <taxon>Chitinophagia</taxon>
        <taxon>Chitinophagales</taxon>
        <taxon>Chitinophagaceae</taxon>
        <taxon>Parafilimonas</taxon>
    </lineage>
</organism>
<dbReference type="InterPro" id="IPR029063">
    <property type="entry name" value="SAM-dependent_MTases_sf"/>
</dbReference>
<dbReference type="GO" id="GO:0008168">
    <property type="term" value="F:methyltransferase activity"/>
    <property type="evidence" value="ECO:0007669"/>
    <property type="project" value="UniProtKB-KW"/>
</dbReference>
<dbReference type="RefSeq" id="WP_090655228.1">
    <property type="nucleotide sequence ID" value="NZ_FOXQ01000001.1"/>
</dbReference>
<evidence type="ECO:0000313" key="2">
    <source>
        <dbReference type="EMBL" id="SFP69527.1"/>
    </source>
</evidence>
<dbReference type="EMBL" id="FOXQ01000001">
    <property type="protein sequence ID" value="SFP69527.1"/>
    <property type="molecule type" value="Genomic_DNA"/>
</dbReference>